<dbReference type="OrthoDB" id="1600564at2759"/>
<protein>
    <submittedName>
        <fullName evidence="3">Uncharacterized protein</fullName>
    </submittedName>
</protein>
<dbReference type="AlphaFoldDB" id="A0A9W8HP01"/>
<comment type="caution">
    <text evidence="3">The sequence shown here is derived from an EMBL/GenBank/DDBJ whole genome shotgun (WGS) entry which is preliminary data.</text>
</comment>
<organism evidence="3 4">
    <name type="scientific">Coemansia guatemalensis</name>
    <dbReference type="NCBI Taxonomy" id="2761395"/>
    <lineage>
        <taxon>Eukaryota</taxon>
        <taxon>Fungi</taxon>
        <taxon>Fungi incertae sedis</taxon>
        <taxon>Zoopagomycota</taxon>
        <taxon>Kickxellomycotina</taxon>
        <taxon>Kickxellomycetes</taxon>
        <taxon>Kickxellales</taxon>
        <taxon>Kickxellaceae</taxon>
        <taxon>Coemansia</taxon>
    </lineage>
</organism>
<feature type="chain" id="PRO_5040781679" evidence="2">
    <location>
        <begin position="21"/>
        <end position="354"/>
    </location>
</feature>
<dbReference type="InterPro" id="IPR001087">
    <property type="entry name" value="GDSL"/>
</dbReference>
<accession>A0A9W8HP01</accession>
<keyword evidence="2" id="KW-0732">Signal</keyword>
<sequence length="354" mass="38357">MRLLIPIVSIAAAAIANVHAVAIRAADKPTLHIFGDSLSDIGTLKQLTLGLAPAAPYWKGRFSSGPVWNEYLSLLLGYDLYNKAVGGSTSDNSHSTLIDVLGIHLPSTQDQINYFKFIRPLYKKDATRDQDIAILEIGANDYFADTEDIVGGSLTVSSFTSTLSTTVVDQLEQLRKIGFKNIIVANLAAIQYTPMASQDNQRELADTTVTIYNAQLKSKADAWAKDAEDLSLFAIADIGKFVEVTVNSKSIIKALGLTNVTGACLDTLDTKSAASMINSCMNDASDSVCTDPSTFYFFDSVHPSERVQRLFGYYSWKEISALKEGKSFEPTEANLLSLINTYNLGTAAPKPAAI</sequence>
<dbReference type="Pfam" id="PF00657">
    <property type="entry name" value="Lipase_GDSL"/>
    <property type="match status" value="1"/>
</dbReference>
<evidence type="ECO:0000256" key="2">
    <source>
        <dbReference type="SAM" id="SignalP"/>
    </source>
</evidence>
<dbReference type="InterPro" id="IPR051058">
    <property type="entry name" value="GDSL_Est/Lipase"/>
</dbReference>
<keyword evidence="4" id="KW-1185">Reference proteome</keyword>
<proteinExistence type="predicted"/>
<dbReference type="PANTHER" id="PTHR45648:SF22">
    <property type="entry name" value="GDSL LIPASE_ACYLHYDROLASE FAMILY PROTEIN (AFU_ORTHOLOGUE AFUA_4G14700)"/>
    <property type="match status" value="1"/>
</dbReference>
<evidence type="ECO:0000313" key="3">
    <source>
        <dbReference type="EMBL" id="KAJ2794471.1"/>
    </source>
</evidence>
<dbReference type="SUPFAM" id="SSF52266">
    <property type="entry name" value="SGNH hydrolase"/>
    <property type="match status" value="1"/>
</dbReference>
<dbReference type="InterPro" id="IPR036514">
    <property type="entry name" value="SGNH_hydro_sf"/>
</dbReference>
<dbReference type="Proteomes" id="UP001140094">
    <property type="component" value="Unassembled WGS sequence"/>
</dbReference>
<evidence type="ECO:0000313" key="4">
    <source>
        <dbReference type="Proteomes" id="UP001140094"/>
    </source>
</evidence>
<dbReference type="CDD" id="cd01846">
    <property type="entry name" value="fatty_acyltransferase_like"/>
    <property type="match status" value="1"/>
</dbReference>
<feature type="signal peptide" evidence="2">
    <location>
        <begin position="1"/>
        <end position="20"/>
    </location>
</feature>
<dbReference type="EMBL" id="JANBUO010002524">
    <property type="protein sequence ID" value="KAJ2794471.1"/>
    <property type="molecule type" value="Genomic_DNA"/>
</dbReference>
<evidence type="ECO:0000256" key="1">
    <source>
        <dbReference type="ARBA" id="ARBA00022801"/>
    </source>
</evidence>
<dbReference type="GO" id="GO:0016788">
    <property type="term" value="F:hydrolase activity, acting on ester bonds"/>
    <property type="evidence" value="ECO:0007669"/>
    <property type="project" value="InterPro"/>
</dbReference>
<gene>
    <name evidence="3" type="ORF">H4R20_006214</name>
</gene>
<dbReference type="PANTHER" id="PTHR45648">
    <property type="entry name" value="GDSL LIPASE/ACYLHYDROLASE FAMILY PROTEIN (AFU_ORTHOLOGUE AFUA_4G14700)"/>
    <property type="match status" value="1"/>
</dbReference>
<dbReference type="Gene3D" id="3.40.50.1110">
    <property type="entry name" value="SGNH hydrolase"/>
    <property type="match status" value="1"/>
</dbReference>
<reference evidence="3" key="1">
    <citation type="submission" date="2022-07" db="EMBL/GenBank/DDBJ databases">
        <title>Phylogenomic reconstructions and comparative analyses of Kickxellomycotina fungi.</title>
        <authorList>
            <person name="Reynolds N.K."/>
            <person name="Stajich J.E."/>
            <person name="Barry K."/>
            <person name="Grigoriev I.V."/>
            <person name="Crous P."/>
            <person name="Smith M.E."/>
        </authorList>
    </citation>
    <scope>NUCLEOTIDE SEQUENCE</scope>
    <source>
        <strain evidence="3">NRRL 1565</strain>
    </source>
</reference>
<keyword evidence="1" id="KW-0378">Hydrolase</keyword>
<name>A0A9W8HP01_9FUNG</name>